<protein>
    <recommendedName>
        <fullName evidence="2">Sperm microtubule inner protein 1 C-terminal domain-containing protein</fullName>
    </recommendedName>
</protein>
<accession>A0A452GGU4</accession>
<evidence type="ECO:0000259" key="2">
    <source>
        <dbReference type="Pfam" id="PF22589"/>
    </source>
</evidence>
<name>A0A452GGU4_9SAUR</name>
<sequence>MARQLNVDTLQQDFWKEEYLKELMLRFRWHQRYGASVKARQEQLRQRRQATKVPLKLPVLPSPAPVPPAEQPPEEPAGTAGCTQEGEMKPVAPEVRQLLYQGVSQDGEGRRRYLTRRTACAPEEKYYTPVTTNFVYGWQMGEPGKVYVPPSPKCRIESFFRKNGAFSLLDPRDVAM</sequence>
<reference evidence="3" key="2">
    <citation type="submission" date="2025-08" db="UniProtKB">
        <authorList>
            <consortium name="Ensembl"/>
        </authorList>
    </citation>
    <scope>IDENTIFICATION</scope>
</reference>
<proteinExistence type="predicted"/>
<dbReference type="PANTHER" id="PTHR35826">
    <property type="entry name" value="PROTEIN ATP6V1FNB-LIKE"/>
    <property type="match status" value="1"/>
</dbReference>
<feature type="region of interest" description="Disordered" evidence="1">
    <location>
        <begin position="57"/>
        <end position="88"/>
    </location>
</feature>
<reference evidence="4" key="1">
    <citation type="journal article" date="2017" name="PLoS ONE">
        <title>The Agassiz's desert tortoise genome provides a resource for the conservation of a threatened species.</title>
        <authorList>
            <person name="Tollis M."/>
            <person name="DeNardo D.F."/>
            <person name="Cornelius J.A."/>
            <person name="Dolby G.A."/>
            <person name="Edwards T."/>
            <person name="Henen B.T."/>
            <person name="Karl A.E."/>
            <person name="Murphy R.W."/>
            <person name="Kusumi K."/>
        </authorList>
    </citation>
    <scope>NUCLEOTIDE SEQUENCE [LARGE SCALE GENOMIC DNA]</scope>
</reference>
<dbReference type="InterPro" id="IPR054323">
    <property type="entry name" value="SPMIP1_C"/>
</dbReference>
<evidence type="ECO:0000313" key="4">
    <source>
        <dbReference type="Proteomes" id="UP000291020"/>
    </source>
</evidence>
<dbReference type="Ensembl" id="ENSGAGT00000000883.1">
    <property type="protein sequence ID" value="ENSGAGP00000000784.1"/>
    <property type="gene ID" value="ENSGAGG00000000663.1"/>
</dbReference>
<dbReference type="AlphaFoldDB" id="A0A452GGU4"/>
<reference evidence="3" key="3">
    <citation type="submission" date="2025-09" db="UniProtKB">
        <authorList>
            <consortium name="Ensembl"/>
        </authorList>
    </citation>
    <scope>IDENTIFICATION</scope>
</reference>
<dbReference type="Proteomes" id="UP000291020">
    <property type="component" value="Unassembled WGS sequence"/>
</dbReference>
<evidence type="ECO:0000256" key="1">
    <source>
        <dbReference type="SAM" id="MobiDB-lite"/>
    </source>
</evidence>
<keyword evidence="4" id="KW-1185">Reference proteome</keyword>
<dbReference type="Pfam" id="PF22589">
    <property type="entry name" value="SPMIP1"/>
    <property type="match status" value="1"/>
</dbReference>
<feature type="domain" description="Sperm microtubule inner protein 1 C-terminal" evidence="2">
    <location>
        <begin position="64"/>
        <end position="167"/>
    </location>
</feature>
<evidence type="ECO:0000313" key="3">
    <source>
        <dbReference type="Ensembl" id="ENSGAGP00000000784.1"/>
    </source>
</evidence>
<dbReference type="PANTHER" id="PTHR35826:SF2">
    <property type="entry name" value="PROTEIN ATP6V1FNB"/>
    <property type="match status" value="1"/>
</dbReference>
<feature type="compositionally biased region" description="Pro residues" evidence="1">
    <location>
        <begin position="60"/>
        <end position="75"/>
    </location>
</feature>
<organism evidence="3 4">
    <name type="scientific">Gopherus agassizii</name>
    <name type="common">Agassiz's desert tortoise</name>
    <dbReference type="NCBI Taxonomy" id="38772"/>
    <lineage>
        <taxon>Eukaryota</taxon>
        <taxon>Metazoa</taxon>
        <taxon>Chordata</taxon>
        <taxon>Craniata</taxon>
        <taxon>Vertebrata</taxon>
        <taxon>Euteleostomi</taxon>
        <taxon>Archelosauria</taxon>
        <taxon>Testudinata</taxon>
        <taxon>Testudines</taxon>
        <taxon>Cryptodira</taxon>
        <taxon>Durocryptodira</taxon>
        <taxon>Testudinoidea</taxon>
        <taxon>Testudinidae</taxon>
        <taxon>Gopherus</taxon>
    </lineage>
</organism>
<dbReference type="STRING" id="38772.ENSGAGP00000000784"/>